<feature type="domain" description="DnaJ homologue subfamily C member 28 conserved" evidence="2">
    <location>
        <begin position="61"/>
        <end position="120"/>
    </location>
</feature>
<evidence type="ECO:0000259" key="2">
    <source>
        <dbReference type="Pfam" id="PF09350"/>
    </source>
</evidence>
<name>A0ABV5VZ28_9BACL</name>
<evidence type="ECO:0000313" key="4">
    <source>
        <dbReference type="Proteomes" id="UP001589619"/>
    </source>
</evidence>
<evidence type="ECO:0000313" key="3">
    <source>
        <dbReference type="EMBL" id="MFB9753508.1"/>
    </source>
</evidence>
<gene>
    <name evidence="3" type="ORF">ACFFNY_18230</name>
</gene>
<dbReference type="InterPro" id="IPR052573">
    <property type="entry name" value="DnaJ_C_subfamily_28"/>
</dbReference>
<dbReference type="PANTHER" id="PTHR39158:SF1">
    <property type="entry name" value="DNAJ HOMOLOG SUBFAMILY C MEMBER 28"/>
    <property type="match status" value="1"/>
</dbReference>
<comment type="caution">
    <text evidence="3">The sequence shown here is derived from an EMBL/GenBank/DDBJ whole genome shotgun (WGS) entry which is preliminary data.</text>
</comment>
<protein>
    <submittedName>
        <fullName evidence="3">DUF1992 domain-containing protein</fullName>
    </submittedName>
</protein>
<dbReference type="RefSeq" id="WP_344901204.1">
    <property type="nucleotide sequence ID" value="NZ_BAAAYO010000001.1"/>
</dbReference>
<sequence length="173" mass="19274">MRDWFRRTKFGKGTNDSPSPSVAGNQTVAGSATVPDSPQVPGDVYENAASTVIQERHMQHWLDEAVRDCARNGGLEQLNGTGKPVDVPTGDGLNSILKNANVLPPWLELQHEIRDSIRALLRKHDPDRLPSFSTELDALNQKIVKYNMSVPTPILQKMRLRPDSIAQQLAQWE</sequence>
<dbReference type="EMBL" id="JBHMAG010000012">
    <property type="protein sequence ID" value="MFB9753508.1"/>
    <property type="molecule type" value="Genomic_DNA"/>
</dbReference>
<feature type="region of interest" description="Disordered" evidence="1">
    <location>
        <begin position="1"/>
        <end position="43"/>
    </location>
</feature>
<dbReference type="Proteomes" id="UP001589619">
    <property type="component" value="Unassembled WGS sequence"/>
</dbReference>
<evidence type="ECO:0000256" key="1">
    <source>
        <dbReference type="SAM" id="MobiDB-lite"/>
    </source>
</evidence>
<reference evidence="3 4" key="1">
    <citation type="submission" date="2024-09" db="EMBL/GenBank/DDBJ databases">
        <authorList>
            <person name="Sun Q."/>
            <person name="Mori K."/>
        </authorList>
    </citation>
    <scope>NUCLEOTIDE SEQUENCE [LARGE SCALE GENOMIC DNA]</scope>
    <source>
        <strain evidence="3 4">JCM 12520</strain>
    </source>
</reference>
<feature type="compositionally biased region" description="Polar residues" evidence="1">
    <location>
        <begin position="14"/>
        <end position="36"/>
    </location>
</feature>
<dbReference type="PANTHER" id="PTHR39158">
    <property type="entry name" value="OS08G0560600 PROTEIN"/>
    <property type="match status" value="1"/>
</dbReference>
<dbReference type="Pfam" id="PF09350">
    <property type="entry name" value="DJC28_CD"/>
    <property type="match status" value="1"/>
</dbReference>
<dbReference type="InterPro" id="IPR018961">
    <property type="entry name" value="DnaJ_homolog_subfam-C_membr-28"/>
</dbReference>
<keyword evidence="4" id="KW-1185">Reference proteome</keyword>
<proteinExistence type="predicted"/>
<accession>A0ABV5VZ28</accession>
<organism evidence="3 4">
    <name type="scientific">Paenibacillus hodogayensis</name>
    <dbReference type="NCBI Taxonomy" id="279208"/>
    <lineage>
        <taxon>Bacteria</taxon>
        <taxon>Bacillati</taxon>
        <taxon>Bacillota</taxon>
        <taxon>Bacilli</taxon>
        <taxon>Bacillales</taxon>
        <taxon>Paenibacillaceae</taxon>
        <taxon>Paenibacillus</taxon>
    </lineage>
</organism>